<gene>
    <name evidence="2" type="ORF">CERZMDRAFT_89929</name>
</gene>
<dbReference type="Proteomes" id="UP000799539">
    <property type="component" value="Unassembled WGS sequence"/>
</dbReference>
<dbReference type="AlphaFoldDB" id="A0A6A6FT17"/>
<dbReference type="EMBL" id="ML992664">
    <property type="protein sequence ID" value="KAF2216632.1"/>
    <property type="molecule type" value="Genomic_DNA"/>
</dbReference>
<organism evidence="2 3">
    <name type="scientific">Cercospora zeae-maydis SCOH1-5</name>
    <dbReference type="NCBI Taxonomy" id="717836"/>
    <lineage>
        <taxon>Eukaryota</taxon>
        <taxon>Fungi</taxon>
        <taxon>Dikarya</taxon>
        <taxon>Ascomycota</taxon>
        <taxon>Pezizomycotina</taxon>
        <taxon>Dothideomycetes</taxon>
        <taxon>Dothideomycetidae</taxon>
        <taxon>Mycosphaerellales</taxon>
        <taxon>Mycosphaerellaceae</taxon>
        <taxon>Cercospora</taxon>
    </lineage>
</organism>
<feature type="compositionally biased region" description="Basic and acidic residues" evidence="1">
    <location>
        <begin position="17"/>
        <end position="46"/>
    </location>
</feature>
<accession>A0A6A6FT17</accession>
<proteinExistence type="predicted"/>
<reference evidence="2" key="1">
    <citation type="journal article" date="2020" name="Stud. Mycol.">
        <title>101 Dothideomycetes genomes: a test case for predicting lifestyles and emergence of pathogens.</title>
        <authorList>
            <person name="Haridas S."/>
            <person name="Albert R."/>
            <person name="Binder M."/>
            <person name="Bloem J."/>
            <person name="Labutti K."/>
            <person name="Salamov A."/>
            <person name="Andreopoulos B."/>
            <person name="Baker S."/>
            <person name="Barry K."/>
            <person name="Bills G."/>
            <person name="Bluhm B."/>
            <person name="Cannon C."/>
            <person name="Castanera R."/>
            <person name="Culley D."/>
            <person name="Daum C."/>
            <person name="Ezra D."/>
            <person name="Gonzalez J."/>
            <person name="Henrissat B."/>
            <person name="Kuo A."/>
            <person name="Liang C."/>
            <person name="Lipzen A."/>
            <person name="Lutzoni F."/>
            <person name="Magnuson J."/>
            <person name="Mondo S."/>
            <person name="Nolan M."/>
            <person name="Ohm R."/>
            <person name="Pangilinan J."/>
            <person name="Park H.-J."/>
            <person name="Ramirez L."/>
            <person name="Alfaro M."/>
            <person name="Sun H."/>
            <person name="Tritt A."/>
            <person name="Yoshinaga Y."/>
            <person name="Zwiers L.-H."/>
            <person name="Turgeon B."/>
            <person name="Goodwin S."/>
            <person name="Spatafora J."/>
            <person name="Crous P."/>
            <person name="Grigoriev I."/>
        </authorList>
    </citation>
    <scope>NUCLEOTIDE SEQUENCE</scope>
    <source>
        <strain evidence="2">SCOH1-5</strain>
    </source>
</reference>
<keyword evidence="3" id="KW-1185">Reference proteome</keyword>
<evidence type="ECO:0000313" key="2">
    <source>
        <dbReference type="EMBL" id="KAF2216632.1"/>
    </source>
</evidence>
<sequence>MAAFDNRGGPKNASEGPSHRHDIRLASEARRSRDTAYHRKRRDVDEVTAHQRRALIELGYTRREFSMFQGRHTERSTALAMAMMSAFGIL</sequence>
<feature type="region of interest" description="Disordered" evidence="1">
    <location>
        <begin position="1"/>
        <end position="46"/>
    </location>
</feature>
<name>A0A6A6FT17_9PEZI</name>
<evidence type="ECO:0000256" key="1">
    <source>
        <dbReference type="SAM" id="MobiDB-lite"/>
    </source>
</evidence>
<evidence type="ECO:0000313" key="3">
    <source>
        <dbReference type="Proteomes" id="UP000799539"/>
    </source>
</evidence>
<protein>
    <submittedName>
        <fullName evidence="2">Uncharacterized protein</fullName>
    </submittedName>
</protein>